<feature type="DNA-binding region" description="OmpR/PhoB-type" evidence="14">
    <location>
        <begin position="133"/>
        <end position="230"/>
    </location>
</feature>
<keyword evidence="7" id="KW-0902">Two-component regulatory system</keyword>
<comment type="subcellular location">
    <subcellularLocation>
        <location evidence="1">Cytoplasm</location>
    </subcellularLocation>
</comment>
<proteinExistence type="predicted"/>
<feature type="modified residue" description="4-aspartylphosphate" evidence="13">
    <location>
        <position position="57"/>
    </location>
</feature>
<dbReference type="InterPro" id="IPR011879">
    <property type="entry name" value="Sig_transdc_resp-reg_PhoB"/>
</dbReference>
<dbReference type="FunFam" id="3.40.50.2300:FF:000001">
    <property type="entry name" value="DNA-binding response regulator PhoB"/>
    <property type="match status" value="1"/>
</dbReference>
<dbReference type="OrthoDB" id="9802426at2"/>
<dbReference type="SUPFAM" id="SSF46894">
    <property type="entry name" value="C-terminal effector domain of the bipartite response regulators"/>
    <property type="match status" value="1"/>
</dbReference>
<evidence type="ECO:0000256" key="8">
    <source>
        <dbReference type="ARBA" id="ARBA00023015"/>
    </source>
</evidence>
<dbReference type="GO" id="GO:0006355">
    <property type="term" value="P:regulation of DNA-templated transcription"/>
    <property type="evidence" value="ECO:0007669"/>
    <property type="project" value="InterPro"/>
</dbReference>
<evidence type="ECO:0000313" key="17">
    <source>
        <dbReference type="EMBL" id="TDL83940.1"/>
    </source>
</evidence>
<keyword evidence="8" id="KW-0805">Transcription regulation</keyword>
<reference evidence="17 18" key="1">
    <citation type="submission" date="2019-03" db="EMBL/GenBank/DDBJ databases">
        <title>Primorskyibacter sp. SS33 isolated from sediments.</title>
        <authorList>
            <person name="Xunke S."/>
        </authorList>
    </citation>
    <scope>NUCLEOTIDE SEQUENCE [LARGE SCALE GENOMIC DNA]</scope>
    <source>
        <strain evidence="17 18">SS33</strain>
    </source>
</reference>
<dbReference type="Proteomes" id="UP000295701">
    <property type="component" value="Unassembled WGS sequence"/>
</dbReference>
<keyword evidence="18" id="KW-1185">Reference proteome</keyword>
<keyword evidence="5 13" id="KW-0597">Phosphoprotein</keyword>
<organism evidence="17 18">
    <name type="scientific">Palleronia sediminis</name>
    <dbReference type="NCBI Taxonomy" id="2547833"/>
    <lineage>
        <taxon>Bacteria</taxon>
        <taxon>Pseudomonadati</taxon>
        <taxon>Pseudomonadota</taxon>
        <taxon>Alphaproteobacteria</taxon>
        <taxon>Rhodobacterales</taxon>
        <taxon>Roseobacteraceae</taxon>
        <taxon>Palleronia</taxon>
    </lineage>
</organism>
<dbReference type="CDD" id="cd00383">
    <property type="entry name" value="trans_reg_C"/>
    <property type="match status" value="1"/>
</dbReference>
<keyword evidence="9 14" id="KW-0238">DNA-binding</keyword>
<evidence type="ECO:0000256" key="13">
    <source>
        <dbReference type="PROSITE-ProRule" id="PRU00169"/>
    </source>
</evidence>
<dbReference type="Gene3D" id="3.40.50.2300">
    <property type="match status" value="1"/>
</dbReference>
<dbReference type="PANTHER" id="PTHR48111:SF40">
    <property type="entry name" value="PHOSPHATE REGULON TRANSCRIPTIONAL REGULATORY PROTEIN PHOB"/>
    <property type="match status" value="1"/>
</dbReference>
<dbReference type="Gene3D" id="6.10.250.690">
    <property type="match status" value="1"/>
</dbReference>
<dbReference type="InterPro" id="IPR001789">
    <property type="entry name" value="Sig_transdc_resp-reg_receiver"/>
</dbReference>
<dbReference type="GO" id="GO:0005829">
    <property type="term" value="C:cytosol"/>
    <property type="evidence" value="ECO:0007669"/>
    <property type="project" value="TreeGrafter"/>
</dbReference>
<keyword evidence="10" id="KW-0010">Activator</keyword>
<evidence type="ECO:0000256" key="9">
    <source>
        <dbReference type="ARBA" id="ARBA00023125"/>
    </source>
</evidence>
<feature type="domain" description="OmpR/PhoB-type" evidence="16">
    <location>
        <begin position="133"/>
        <end position="230"/>
    </location>
</feature>
<evidence type="ECO:0000256" key="5">
    <source>
        <dbReference type="ARBA" id="ARBA00022553"/>
    </source>
</evidence>
<keyword evidence="6" id="KW-0592">Phosphate transport</keyword>
<keyword evidence="4" id="KW-0963">Cytoplasm</keyword>
<dbReference type="GO" id="GO:0000976">
    <property type="term" value="F:transcription cis-regulatory region binding"/>
    <property type="evidence" value="ECO:0007669"/>
    <property type="project" value="TreeGrafter"/>
</dbReference>
<keyword evidence="3" id="KW-0813">Transport</keyword>
<evidence type="ECO:0000256" key="11">
    <source>
        <dbReference type="ARBA" id="ARBA00023163"/>
    </source>
</evidence>
<dbReference type="GO" id="GO:0032993">
    <property type="term" value="C:protein-DNA complex"/>
    <property type="evidence" value="ECO:0007669"/>
    <property type="project" value="TreeGrafter"/>
</dbReference>
<evidence type="ECO:0000256" key="3">
    <source>
        <dbReference type="ARBA" id="ARBA00022448"/>
    </source>
</evidence>
<dbReference type="InterPro" id="IPR036388">
    <property type="entry name" value="WH-like_DNA-bd_sf"/>
</dbReference>
<dbReference type="Gene3D" id="1.10.10.10">
    <property type="entry name" value="Winged helix-like DNA-binding domain superfamily/Winged helix DNA-binding domain"/>
    <property type="match status" value="1"/>
</dbReference>
<dbReference type="EMBL" id="SNAA01000001">
    <property type="protein sequence ID" value="TDL83940.1"/>
    <property type="molecule type" value="Genomic_DNA"/>
</dbReference>
<dbReference type="InterPro" id="IPR001867">
    <property type="entry name" value="OmpR/PhoB-type_DNA-bd"/>
</dbReference>
<comment type="function">
    <text evidence="12">This protein is a positive regulator for the phosphate regulon. Transcription of this operon is positively regulated by PhoB and PhoR when phosphate is limited.</text>
</comment>
<feature type="domain" description="Response regulatory" evidence="15">
    <location>
        <begin position="8"/>
        <end position="124"/>
    </location>
</feature>
<dbReference type="AlphaFoldDB" id="A0A4R6AJ03"/>
<name>A0A4R6AJ03_9RHOB</name>
<dbReference type="PANTHER" id="PTHR48111">
    <property type="entry name" value="REGULATOR OF RPOS"/>
    <property type="match status" value="1"/>
</dbReference>
<dbReference type="PROSITE" id="PS50110">
    <property type="entry name" value="RESPONSE_REGULATORY"/>
    <property type="match status" value="1"/>
</dbReference>
<evidence type="ECO:0000256" key="14">
    <source>
        <dbReference type="PROSITE-ProRule" id="PRU01091"/>
    </source>
</evidence>
<dbReference type="InterPro" id="IPR039420">
    <property type="entry name" value="WalR-like"/>
</dbReference>
<evidence type="ECO:0000256" key="10">
    <source>
        <dbReference type="ARBA" id="ARBA00023159"/>
    </source>
</evidence>
<evidence type="ECO:0000313" key="18">
    <source>
        <dbReference type="Proteomes" id="UP000295701"/>
    </source>
</evidence>
<dbReference type="GO" id="GO:0006817">
    <property type="term" value="P:phosphate ion transport"/>
    <property type="evidence" value="ECO:0007669"/>
    <property type="project" value="UniProtKB-KW"/>
</dbReference>
<evidence type="ECO:0000259" key="16">
    <source>
        <dbReference type="PROSITE" id="PS51755"/>
    </source>
</evidence>
<evidence type="ECO:0000259" key="15">
    <source>
        <dbReference type="PROSITE" id="PS50110"/>
    </source>
</evidence>
<dbReference type="RefSeq" id="WP_133395048.1">
    <property type="nucleotide sequence ID" value="NZ_SNAA01000001.1"/>
</dbReference>
<dbReference type="SMART" id="SM00862">
    <property type="entry name" value="Trans_reg_C"/>
    <property type="match status" value="1"/>
</dbReference>
<dbReference type="PROSITE" id="PS51755">
    <property type="entry name" value="OMPR_PHOB"/>
    <property type="match status" value="1"/>
</dbReference>
<comment type="caution">
    <text evidence="17">The sequence shown here is derived from an EMBL/GenBank/DDBJ whole genome shotgun (WGS) entry which is preliminary data.</text>
</comment>
<dbReference type="SMART" id="SM00448">
    <property type="entry name" value="REC"/>
    <property type="match status" value="1"/>
</dbReference>
<dbReference type="Pfam" id="PF00486">
    <property type="entry name" value="Trans_reg_C"/>
    <property type="match status" value="1"/>
</dbReference>
<dbReference type="GO" id="GO:0000156">
    <property type="term" value="F:phosphorelay response regulator activity"/>
    <property type="evidence" value="ECO:0007669"/>
    <property type="project" value="InterPro"/>
</dbReference>
<dbReference type="InterPro" id="IPR011006">
    <property type="entry name" value="CheY-like_superfamily"/>
</dbReference>
<accession>A0A4R6AJ03</accession>
<gene>
    <name evidence="17" type="primary">phoB</name>
    <name evidence="17" type="ORF">E2L08_00205</name>
</gene>
<evidence type="ECO:0000256" key="4">
    <source>
        <dbReference type="ARBA" id="ARBA00022490"/>
    </source>
</evidence>
<dbReference type="Pfam" id="PF00072">
    <property type="entry name" value="Response_reg"/>
    <property type="match status" value="1"/>
</dbReference>
<evidence type="ECO:0000256" key="2">
    <source>
        <dbReference type="ARBA" id="ARBA00013332"/>
    </source>
</evidence>
<protein>
    <recommendedName>
        <fullName evidence="2">Phosphate regulon transcriptional regulatory protein PhoB</fullName>
    </recommendedName>
</protein>
<evidence type="ECO:0000256" key="7">
    <source>
        <dbReference type="ARBA" id="ARBA00023012"/>
    </source>
</evidence>
<evidence type="ECO:0000256" key="6">
    <source>
        <dbReference type="ARBA" id="ARBA00022592"/>
    </source>
</evidence>
<dbReference type="InterPro" id="IPR016032">
    <property type="entry name" value="Sig_transdc_resp-reg_C-effctor"/>
</dbReference>
<sequence>MATIEHPLILLVEDEPAQREVLSYNLTAESYRVNLAQDGEEAIMMVREDPPDLIVLDWMMPNLSGIEVCRRLKSRAETRAIPVIMLSARSEEVDRVRGLETGADDYVIKPYSIVELMARIRANLRRVRPSTVGMVLEFQDIRLDGETYRVTRAGKSLQLGPTEFRLLATFMERPGRVFSREQLLDRVWGRDIYVETRTVDVHIGRLRKALCRQGGDDLLRTVRGAGYALG</sequence>
<keyword evidence="11" id="KW-0804">Transcription</keyword>
<evidence type="ECO:0000256" key="1">
    <source>
        <dbReference type="ARBA" id="ARBA00004496"/>
    </source>
</evidence>
<dbReference type="SUPFAM" id="SSF52172">
    <property type="entry name" value="CheY-like"/>
    <property type="match status" value="1"/>
</dbReference>
<dbReference type="NCBIfam" id="TIGR02154">
    <property type="entry name" value="PhoB"/>
    <property type="match status" value="1"/>
</dbReference>
<evidence type="ECO:0000256" key="12">
    <source>
        <dbReference type="ARBA" id="ARBA00024735"/>
    </source>
</evidence>